<reference evidence="4" key="3">
    <citation type="submission" date="2025-08" db="UniProtKB">
        <authorList>
            <consortium name="Ensembl"/>
        </authorList>
    </citation>
    <scope>IDENTIFICATION</scope>
</reference>
<evidence type="ECO:0000313" key="4">
    <source>
        <dbReference type="Ensembl" id="ENSCINP00000031761.1"/>
    </source>
</evidence>
<dbReference type="EMBL" id="EAAA01002493">
    <property type="status" value="NOT_ANNOTATED_CDS"/>
    <property type="molecule type" value="Genomic_DNA"/>
</dbReference>
<dbReference type="GeneTree" id="ENSGT00940000156689"/>
<evidence type="ECO:0008006" key="6">
    <source>
        <dbReference type="Google" id="ProtNLM"/>
    </source>
</evidence>
<dbReference type="HOGENOM" id="CLU_010131_6_2_1"/>
<dbReference type="PANTHER" id="PTHR12241:SF154">
    <property type="entry name" value="TUBULIN POLYGLUTAMYLASE TTLL11"/>
    <property type="match status" value="1"/>
</dbReference>
<reference evidence="5" key="1">
    <citation type="journal article" date="2002" name="Science">
        <title>The draft genome of Ciona intestinalis: insights into chordate and vertebrate origins.</title>
        <authorList>
            <person name="Dehal P."/>
            <person name="Satou Y."/>
            <person name="Campbell R.K."/>
            <person name="Chapman J."/>
            <person name="Degnan B."/>
            <person name="De Tomaso A."/>
            <person name="Davidson B."/>
            <person name="Di Gregorio A."/>
            <person name="Gelpke M."/>
            <person name="Goodstein D.M."/>
            <person name="Harafuji N."/>
            <person name="Hastings K.E."/>
            <person name="Ho I."/>
            <person name="Hotta K."/>
            <person name="Huang W."/>
            <person name="Kawashima T."/>
            <person name="Lemaire P."/>
            <person name="Martinez D."/>
            <person name="Meinertzhagen I.A."/>
            <person name="Necula S."/>
            <person name="Nonaka M."/>
            <person name="Putnam N."/>
            <person name="Rash S."/>
            <person name="Saiga H."/>
            <person name="Satake M."/>
            <person name="Terry A."/>
            <person name="Yamada L."/>
            <person name="Wang H.G."/>
            <person name="Awazu S."/>
            <person name="Azumi K."/>
            <person name="Boore J."/>
            <person name="Branno M."/>
            <person name="Chin-Bow S."/>
            <person name="DeSantis R."/>
            <person name="Doyle S."/>
            <person name="Francino P."/>
            <person name="Keys D.N."/>
            <person name="Haga S."/>
            <person name="Hayashi H."/>
            <person name="Hino K."/>
            <person name="Imai K.S."/>
            <person name="Inaba K."/>
            <person name="Kano S."/>
            <person name="Kobayashi K."/>
            <person name="Kobayashi M."/>
            <person name="Lee B.I."/>
            <person name="Makabe K.W."/>
            <person name="Manohar C."/>
            <person name="Matassi G."/>
            <person name="Medina M."/>
            <person name="Mochizuki Y."/>
            <person name="Mount S."/>
            <person name="Morishita T."/>
            <person name="Miura S."/>
            <person name="Nakayama A."/>
            <person name="Nishizaka S."/>
            <person name="Nomoto H."/>
            <person name="Ohta F."/>
            <person name="Oishi K."/>
            <person name="Rigoutsos I."/>
            <person name="Sano M."/>
            <person name="Sasaki A."/>
            <person name="Sasakura Y."/>
            <person name="Shoguchi E."/>
            <person name="Shin-i T."/>
            <person name="Spagnuolo A."/>
            <person name="Stainier D."/>
            <person name="Suzuki M.M."/>
            <person name="Tassy O."/>
            <person name="Takatori N."/>
            <person name="Tokuoka M."/>
            <person name="Yagi K."/>
            <person name="Yoshizaki F."/>
            <person name="Wada S."/>
            <person name="Zhang C."/>
            <person name="Hyatt P.D."/>
            <person name="Larimer F."/>
            <person name="Detter C."/>
            <person name="Doggett N."/>
            <person name="Glavina T."/>
            <person name="Hawkins T."/>
            <person name="Richardson P."/>
            <person name="Lucas S."/>
            <person name="Kohara Y."/>
            <person name="Levine M."/>
            <person name="Satoh N."/>
            <person name="Rokhsar D.S."/>
        </authorList>
    </citation>
    <scope>NUCLEOTIDE SEQUENCE [LARGE SCALE GENOMIC DNA]</scope>
</reference>
<dbReference type="OMA" id="FRMMARR"/>
<accession>H2XQ27</accession>
<keyword evidence="5" id="KW-1185">Reference proteome</keyword>
<keyword evidence="2" id="KW-0547">Nucleotide-binding</keyword>
<dbReference type="PANTHER" id="PTHR12241">
    <property type="entry name" value="TUBULIN POLYGLUTAMYLASE"/>
    <property type="match status" value="1"/>
</dbReference>
<dbReference type="SUPFAM" id="SSF56059">
    <property type="entry name" value="Glutathione synthetase ATP-binding domain-like"/>
    <property type="match status" value="1"/>
</dbReference>
<evidence type="ECO:0000256" key="3">
    <source>
        <dbReference type="ARBA" id="ARBA00022840"/>
    </source>
</evidence>
<sequence>VCTSSAKGSNEALSSAIQQLNWRECKNGSKPGPIDIYWVGLGFDEQVYSKPGVYAVNKLPGMVELVQKVHLSRIIKRMQLLFPGEFDFYPPTWFLPEQYHQFVGEMTVNKKLTKRESQTYIVKPDTGSQGEGIHLVSDPRDVHAVVGARPAVVQKYIENPILLDGYKFDLRMYVVVARLHPVEIYLCKDGLARLCTVPYEPPSATNINNTLMHLTNYSLNKNSGDFIHTTAANTGSKRTYSSARRSLRKQGYNVDKIHDKIVDVVIKTVLSLIPDVTIWDHVTNKSKLVRSFQILGFDILLTSDEKVHLLEVNSSPSTGIDAERETKPGSGVMQTIISPVDEQIKVPLLRDSLRLIAYVASKKSPSNQANKKLQNVVKPQPHVGATEDGLFDFPSICPTQPEVKENFSIQEVTLLKRAAAVFIFFNGFKTSLRIGATAFRNMARRCRLCEQGSMPAVDILFIDTMRQWRGYTESHQPAGLPFQGFLEALFRLAKSRFRGSTLKEKLESLLSNCE</sequence>
<proteinExistence type="predicted"/>
<dbReference type="GO" id="GO:0070740">
    <property type="term" value="F:tubulin-glutamic acid ligase activity"/>
    <property type="evidence" value="ECO:0000318"/>
    <property type="project" value="GO_Central"/>
</dbReference>
<protein>
    <recommendedName>
        <fullName evidence="6">Tubulin polyglutamylase TTLL11</fullName>
    </recommendedName>
</protein>
<keyword evidence="1" id="KW-0436">Ligase</keyword>
<dbReference type="Ensembl" id="ENSCINT00000033876.1">
    <property type="protein sequence ID" value="ENSCINP00000031761.1"/>
    <property type="gene ID" value="ENSCING00000022550.1"/>
</dbReference>
<dbReference type="Gene3D" id="3.30.470.20">
    <property type="entry name" value="ATP-grasp fold, B domain"/>
    <property type="match status" value="1"/>
</dbReference>
<reference evidence="4" key="4">
    <citation type="submission" date="2025-09" db="UniProtKB">
        <authorList>
            <consortium name="Ensembl"/>
        </authorList>
    </citation>
    <scope>IDENTIFICATION</scope>
</reference>
<dbReference type="GO" id="GO:0000226">
    <property type="term" value="P:microtubule cytoskeleton organization"/>
    <property type="evidence" value="ECO:0000318"/>
    <property type="project" value="GO_Central"/>
</dbReference>
<dbReference type="InterPro" id="IPR004344">
    <property type="entry name" value="TTL/TTLL_fam"/>
</dbReference>
<dbReference type="InParanoid" id="H2XQ27"/>
<dbReference type="Pfam" id="PF03133">
    <property type="entry name" value="TTL"/>
    <property type="match status" value="1"/>
</dbReference>
<dbReference type="AlphaFoldDB" id="H2XQ27"/>
<dbReference type="PROSITE" id="PS51221">
    <property type="entry name" value="TTL"/>
    <property type="match status" value="1"/>
</dbReference>
<dbReference type="GO" id="GO:0015631">
    <property type="term" value="F:tubulin binding"/>
    <property type="evidence" value="ECO:0000318"/>
    <property type="project" value="GO_Central"/>
</dbReference>
<dbReference type="GO" id="GO:0036064">
    <property type="term" value="C:ciliary basal body"/>
    <property type="evidence" value="ECO:0000318"/>
    <property type="project" value="GO_Central"/>
</dbReference>
<evidence type="ECO:0000256" key="2">
    <source>
        <dbReference type="ARBA" id="ARBA00022741"/>
    </source>
</evidence>
<evidence type="ECO:0000313" key="5">
    <source>
        <dbReference type="Proteomes" id="UP000008144"/>
    </source>
</evidence>
<evidence type="ECO:0000256" key="1">
    <source>
        <dbReference type="ARBA" id="ARBA00022598"/>
    </source>
</evidence>
<keyword evidence="3" id="KW-0067">ATP-binding</keyword>
<organism evidence="4 5">
    <name type="scientific">Ciona intestinalis</name>
    <name type="common">Transparent sea squirt</name>
    <name type="synonym">Ascidia intestinalis</name>
    <dbReference type="NCBI Taxonomy" id="7719"/>
    <lineage>
        <taxon>Eukaryota</taxon>
        <taxon>Metazoa</taxon>
        <taxon>Chordata</taxon>
        <taxon>Tunicata</taxon>
        <taxon>Ascidiacea</taxon>
        <taxon>Phlebobranchia</taxon>
        <taxon>Cionidae</taxon>
        <taxon>Ciona</taxon>
    </lineage>
</organism>
<reference evidence="4" key="2">
    <citation type="journal article" date="2008" name="Genome Biol.">
        <title>Improved genome assembly and evidence-based global gene model set for the chordate Ciona intestinalis: new insight into intron and operon populations.</title>
        <authorList>
            <person name="Satou Y."/>
            <person name="Mineta K."/>
            <person name="Ogasawara M."/>
            <person name="Sasakura Y."/>
            <person name="Shoguchi E."/>
            <person name="Ueno K."/>
            <person name="Yamada L."/>
            <person name="Matsumoto J."/>
            <person name="Wasserscheid J."/>
            <person name="Dewar K."/>
            <person name="Wiley G.B."/>
            <person name="Macmil S.L."/>
            <person name="Roe B.A."/>
            <person name="Zeller R.W."/>
            <person name="Hastings K.E."/>
            <person name="Lemaire P."/>
            <person name="Lindquist E."/>
            <person name="Endo T."/>
            <person name="Hotta K."/>
            <person name="Inaba K."/>
        </authorList>
    </citation>
    <scope>NUCLEOTIDE SEQUENCE [LARGE SCALE GENOMIC DNA]</scope>
    <source>
        <strain evidence="4">wild type</strain>
    </source>
</reference>
<name>H2XQ27_CIOIN</name>
<dbReference type="GO" id="GO:0005524">
    <property type="term" value="F:ATP binding"/>
    <property type="evidence" value="ECO:0007669"/>
    <property type="project" value="UniProtKB-KW"/>
</dbReference>
<dbReference type="Proteomes" id="UP000008144">
    <property type="component" value="Chromosome 7"/>
</dbReference>